<gene>
    <name evidence="3" type="ORF">DLM85_05955</name>
</gene>
<dbReference type="AlphaFoldDB" id="A0A328BSV7"/>
<feature type="compositionally biased region" description="Polar residues" evidence="1">
    <location>
        <begin position="97"/>
        <end position="113"/>
    </location>
</feature>
<evidence type="ECO:0000313" key="3">
    <source>
        <dbReference type="EMBL" id="RAK70380.1"/>
    </source>
</evidence>
<feature type="domain" description="Insertion element IS402-like" evidence="2">
    <location>
        <begin position="8"/>
        <end position="79"/>
    </location>
</feature>
<dbReference type="InterPro" id="IPR025161">
    <property type="entry name" value="IS402-like_dom"/>
</dbReference>
<dbReference type="InterPro" id="IPR052909">
    <property type="entry name" value="Transposase_6_like"/>
</dbReference>
<name>A0A328BSV7_9BACT</name>
<feature type="region of interest" description="Disordered" evidence="1">
    <location>
        <begin position="96"/>
        <end position="136"/>
    </location>
</feature>
<evidence type="ECO:0000259" key="2">
    <source>
        <dbReference type="Pfam" id="PF13340"/>
    </source>
</evidence>
<dbReference type="PANTHER" id="PTHR46637">
    <property type="entry name" value="TIS1421-TRANSPOSASE PROTEIN A"/>
    <property type="match status" value="1"/>
</dbReference>
<dbReference type="EMBL" id="QHKM01000001">
    <property type="protein sequence ID" value="RAK70380.1"/>
    <property type="molecule type" value="Genomic_DNA"/>
</dbReference>
<evidence type="ECO:0000256" key="1">
    <source>
        <dbReference type="SAM" id="MobiDB-lite"/>
    </source>
</evidence>
<dbReference type="Proteomes" id="UP000248553">
    <property type="component" value="Unassembled WGS sequence"/>
</dbReference>
<keyword evidence="4" id="KW-1185">Reference proteome</keyword>
<comment type="caution">
    <text evidence="3">The sequence shown here is derived from an EMBL/GenBank/DDBJ whole genome shotgun (WGS) entry which is preliminary data.</text>
</comment>
<dbReference type="PANTHER" id="PTHR46637:SF1">
    <property type="entry name" value="BLL5188 PROTEIN"/>
    <property type="match status" value="1"/>
</dbReference>
<sequence length="136" mass="15319">MNADRTLLTDAMWAELSPLLPGQAGSRGVTARDTRGFVEAVLWLGRTGAPWRDLPAHLGHWHRVYVRFARWRDAGVWERAAVWLIRHKRRVPHARQRQVQLDSTSVRVHQQGTGAKKKRGHKPLAAAGAATRPNSI</sequence>
<accession>A0A328BSV7</accession>
<protein>
    <recommendedName>
        <fullName evidence="2">Insertion element IS402-like domain-containing protein</fullName>
    </recommendedName>
</protein>
<reference evidence="4" key="1">
    <citation type="submission" date="2018-05" db="EMBL/GenBank/DDBJ databases">
        <authorList>
            <person name="Nie L."/>
        </authorList>
    </citation>
    <scope>NUCLEOTIDE SEQUENCE [LARGE SCALE GENOMIC DNA]</scope>
    <source>
        <strain evidence="4">NL</strain>
    </source>
</reference>
<organism evidence="3 4">
    <name type="scientific">Hymenobacter edaphi</name>
    <dbReference type="NCBI Taxonomy" id="2211146"/>
    <lineage>
        <taxon>Bacteria</taxon>
        <taxon>Pseudomonadati</taxon>
        <taxon>Bacteroidota</taxon>
        <taxon>Cytophagia</taxon>
        <taxon>Cytophagales</taxon>
        <taxon>Hymenobacteraceae</taxon>
        <taxon>Hymenobacter</taxon>
    </lineage>
</organism>
<dbReference type="OrthoDB" id="192297at2"/>
<dbReference type="Pfam" id="PF13340">
    <property type="entry name" value="DUF4096"/>
    <property type="match status" value="1"/>
</dbReference>
<evidence type="ECO:0000313" key="4">
    <source>
        <dbReference type="Proteomes" id="UP000248553"/>
    </source>
</evidence>
<proteinExistence type="predicted"/>